<gene>
    <name evidence="4" type="ORF">TGAMA5MH_06035</name>
</gene>
<feature type="domain" description="NmrA-like" evidence="3">
    <location>
        <begin position="8"/>
        <end position="227"/>
    </location>
</feature>
<dbReference type="AlphaFoldDB" id="A0A2K0TA09"/>
<dbReference type="Pfam" id="PF05368">
    <property type="entry name" value="NmrA"/>
    <property type="match status" value="1"/>
</dbReference>
<name>A0A2K0TA09_9HYPO</name>
<organism evidence="4 5">
    <name type="scientific">Trichoderma gamsii</name>
    <dbReference type="NCBI Taxonomy" id="398673"/>
    <lineage>
        <taxon>Eukaryota</taxon>
        <taxon>Fungi</taxon>
        <taxon>Dikarya</taxon>
        <taxon>Ascomycota</taxon>
        <taxon>Pezizomycotina</taxon>
        <taxon>Sordariomycetes</taxon>
        <taxon>Hypocreomycetidae</taxon>
        <taxon>Hypocreales</taxon>
        <taxon>Hypocreaceae</taxon>
        <taxon>Trichoderma</taxon>
    </lineage>
</organism>
<dbReference type="Gene3D" id="3.90.25.10">
    <property type="entry name" value="UDP-galactose 4-epimerase, domain 1"/>
    <property type="match status" value="1"/>
</dbReference>
<reference evidence="4 5" key="1">
    <citation type="submission" date="2017-02" db="EMBL/GenBank/DDBJ databases">
        <title>Genomes of Trichoderma spp. with biocontrol activity.</title>
        <authorList>
            <person name="Gardiner D."/>
            <person name="Kazan K."/>
            <person name="Vos C."/>
            <person name="Harvey P."/>
        </authorList>
    </citation>
    <scope>NUCLEOTIDE SEQUENCE [LARGE SCALE GENOMIC DNA]</scope>
    <source>
        <strain evidence="4 5">A5MH</strain>
    </source>
</reference>
<dbReference type="PANTHER" id="PTHR47706">
    <property type="entry name" value="NMRA-LIKE FAMILY PROTEIN"/>
    <property type="match status" value="1"/>
</dbReference>
<dbReference type="InterPro" id="IPR008030">
    <property type="entry name" value="NmrA-like"/>
</dbReference>
<dbReference type="PANTHER" id="PTHR47706:SF7">
    <property type="entry name" value="CIPA-LIKE, PUTATIVE (AFU_ORTHOLOGUE AFUA_1G01630)-RELATED"/>
    <property type="match status" value="1"/>
</dbReference>
<evidence type="ECO:0000313" key="5">
    <source>
        <dbReference type="Proteomes" id="UP000236546"/>
    </source>
</evidence>
<proteinExistence type="predicted"/>
<protein>
    <recommendedName>
        <fullName evidence="3">NmrA-like domain-containing protein</fullName>
    </recommendedName>
</protein>
<dbReference type="Gene3D" id="3.40.50.720">
    <property type="entry name" value="NAD(P)-binding Rossmann-like Domain"/>
    <property type="match status" value="1"/>
</dbReference>
<dbReference type="InterPro" id="IPR051609">
    <property type="entry name" value="NmrA/Isoflavone_reductase-like"/>
</dbReference>
<sequence>MERTLTGRKIAIVGASGHLGKPTLKALLSKGVHTITAIQRNESTSNFPSEVLVKRGSFEDESFLVDALRGQDAVVVIVPIPNMDLGDLFVRAAAKAGVPYILPTEFGVDAPEVENEHSMMAPKVARRRLVEELGVSSWIAVIVNFWLDVNIQIGLWGIDVKDRKVELFKNAEAKVSTTTVSRSGEVIAALLSLPETELAQYKNKSYYYSSFELSQRDIFEAVKRATGTQDADWDIRERDAAQVIAEAEPKIRQGDGYAEWYRLFAKFFQGFKGGNYEDKAIDLEKYGLPKENLDVVVKQAIAEL</sequence>
<evidence type="ECO:0000313" key="4">
    <source>
        <dbReference type="EMBL" id="PNP42353.1"/>
    </source>
</evidence>
<dbReference type="Proteomes" id="UP000236546">
    <property type="component" value="Unassembled WGS sequence"/>
</dbReference>
<evidence type="ECO:0000259" key="3">
    <source>
        <dbReference type="Pfam" id="PF05368"/>
    </source>
</evidence>
<dbReference type="SUPFAM" id="SSF51735">
    <property type="entry name" value="NAD(P)-binding Rossmann-fold domains"/>
    <property type="match status" value="1"/>
</dbReference>
<keyword evidence="1" id="KW-0521">NADP</keyword>
<dbReference type="GO" id="GO:0016491">
    <property type="term" value="F:oxidoreductase activity"/>
    <property type="evidence" value="ECO:0007669"/>
    <property type="project" value="UniProtKB-KW"/>
</dbReference>
<evidence type="ECO:0000256" key="1">
    <source>
        <dbReference type="ARBA" id="ARBA00022857"/>
    </source>
</evidence>
<dbReference type="InterPro" id="IPR036291">
    <property type="entry name" value="NAD(P)-bd_dom_sf"/>
</dbReference>
<evidence type="ECO:0000256" key="2">
    <source>
        <dbReference type="ARBA" id="ARBA00023002"/>
    </source>
</evidence>
<dbReference type="OrthoDB" id="419598at2759"/>
<comment type="caution">
    <text evidence="4">The sequence shown here is derived from an EMBL/GenBank/DDBJ whole genome shotgun (WGS) entry which is preliminary data.</text>
</comment>
<dbReference type="EMBL" id="MTYH01000051">
    <property type="protein sequence ID" value="PNP42353.1"/>
    <property type="molecule type" value="Genomic_DNA"/>
</dbReference>
<accession>A0A2K0TA09</accession>
<keyword evidence="2" id="KW-0560">Oxidoreductase</keyword>